<evidence type="ECO:0000313" key="2">
    <source>
        <dbReference type="EMBL" id="GFD55542.1"/>
    </source>
</evidence>
<sequence>ALVAALAPGANPQRSPRPAARSRHGPDVRLLLLRPARRRSVEPVTDERVADRRLRRFAGVVRR</sequence>
<proteinExistence type="predicted"/>
<feature type="region of interest" description="Disordered" evidence="1">
    <location>
        <begin position="1"/>
        <end position="26"/>
    </location>
</feature>
<organism evidence="2">
    <name type="scientific">Tanacetum cinerariifolium</name>
    <name type="common">Dalmatian daisy</name>
    <name type="synonym">Chrysanthemum cinerariifolium</name>
    <dbReference type="NCBI Taxonomy" id="118510"/>
    <lineage>
        <taxon>Eukaryota</taxon>
        <taxon>Viridiplantae</taxon>
        <taxon>Streptophyta</taxon>
        <taxon>Embryophyta</taxon>
        <taxon>Tracheophyta</taxon>
        <taxon>Spermatophyta</taxon>
        <taxon>Magnoliopsida</taxon>
        <taxon>eudicotyledons</taxon>
        <taxon>Gunneridae</taxon>
        <taxon>Pentapetalae</taxon>
        <taxon>asterids</taxon>
        <taxon>campanulids</taxon>
        <taxon>Asterales</taxon>
        <taxon>Asteraceae</taxon>
        <taxon>Asteroideae</taxon>
        <taxon>Anthemideae</taxon>
        <taxon>Anthemidinae</taxon>
        <taxon>Tanacetum</taxon>
    </lineage>
</organism>
<accession>A0A699X622</accession>
<feature type="non-terminal residue" evidence="2">
    <location>
        <position position="63"/>
    </location>
</feature>
<comment type="caution">
    <text evidence="2">The sequence shown here is derived from an EMBL/GenBank/DDBJ whole genome shotgun (WGS) entry which is preliminary data.</text>
</comment>
<feature type="non-terminal residue" evidence="2">
    <location>
        <position position="1"/>
    </location>
</feature>
<dbReference type="AlphaFoldDB" id="A0A699X622"/>
<name>A0A699X622_TANCI</name>
<gene>
    <name evidence="2" type="ORF">Tci_927511</name>
</gene>
<evidence type="ECO:0000256" key="1">
    <source>
        <dbReference type="SAM" id="MobiDB-lite"/>
    </source>
</evidence>
<reference evidence="2" key="1">
    <citation type="journal article" date="2019" name="Sci. Rep.">
        <title>Draft genome of Tanacetum cinerariifolium, the natural source of mosquito coil.</title>
        <authorList>
            <person name="Yamashiro T."/>
            <person name="Shiraishi A."/>
            <person name="Satake H."/>
            <person name="Nakayama K."/>
        </authorList>
    </citation>
    <scope>NUCLEOTIDE SEQUENCE</scope>
</reference>
<protein>
    <submittedName>
        <fullName evidence="2">Uncharacterized protein</fullName>
    </submittedName>
</protein>
<dbReference type="EMBL" id="BKCJ011819151">
    <property type="protein sequence ID" value="GFD55542.1"/>
    <property type="molecule type" value="Genomic_DNA"/>
</dbReference>